<feature type="chain" id="PRO_5001582616" evidence="1">
    <location>
        <begin position="24"/>
        <end position="407"/>
    </location>
</feature>
<dbReference type="GO" id="GO:0015288">
    <property type="term" value="F:porin activity"/>
    <property type="evidence" value="ECO:0007669"/>
    <property type="project" value="InterPro"/>
</dbReference>
<dbReference type="AlphaFoldDB" id="A0A060DEP1"/>
<gene>
    <name evidence="3" type="ORF">ABAZ39_11660</name>
</gene>
<dbReference type="InterPro" id="IPR033900">
    <property type="entry name" value="Gram_neg_porin_domain"/>
</dbReference>
<sequence length="407" mass="42971">MNRCFLAGCAAAALAMGAGDANAQAKYEIKIGGDAFFEAGFVNQDLDSGMRSTEFRNRFRVHITPVAKADNGLEYGGRIRIRASGSDTGVNADRAFIFAQGRLGEVRLGVSNSFNDETFISTPGDYLPTSIIDLDQVTNWVGPTTAGQSVNPANGRYQGSDVLGGVAEAVNAASILWPSLTPDANATKIVYFSPRFAGVQFGASYTPRNDSFNQDVNRLKASSAIANQGVTNSFANLVEVGANYDGNVFGFDVKASAGYFWGTSSDSTVAADSFRDLNAWQVGAQLGYAGFAVGGSYTSFGKSGQNKRPGFFADDMYNWTAGVQYTAGAIVVGANYKYGVDPGSMLDPGSRRVTAYEVGAGYTVASGLTVNAQYDYVLSNSDRPETAATGSPDDKAHVIVLRTVLAF</sequence>
<dbReference type="GO" id="GO:0016020">
    <property type="term" value="C:membrane"/>
    <property type="evidence" value="ECO:0007669"/>
    <property type="project" value="InterPro"/>
</dbReference>
<dbReference type="KEGG" id="abq:ABAZ39_11660"/>
<name>A0A060DEP1_9PROT</name>
<dbReference type="SUPFAM" id="SSF56935">
    <property type="entry name" value="Porins"/>
    <property type="match status" value="1"/>
</dbReference>
<dbReference type="Proteomes" id="UP000027186">
    <property type="component" value="Chromosome"/>
</dbReference>
<organism evidence="3 4">
    <name type="scientific">Azospirillum argentinense</name>
    <dbReference type="NCBI Taxonomy" id="2970906"/>
    <lineage>
        <taxon>Bacteria</taxon>
        <taxon>Pseudomonadati</taxon>
        <taxon>Pseudomonadota</taxon>
        <taxon>Alphaproteobacteria</taxon>
        <taxon>Rhodospirillales</taxon>
        <taxon>Azospirillaceae</taxon>
        <taxon>Azospirillum</taxon>
    </lineage>
</organism>
<evidence type="ECO:0000256" key="1">
    <source>
        <dbReference type="SAM" id="SignalP"/>
    </source>
</evidence>
<reference evidence="3 4" key="1">
    <citation type="journal article" date="2014" name="Genome Announc.">
        <title>Complete Genome Sequence of the Model Rhizosphere Strain Azospirillum brasilense Az39, Successfully Applied in Agriculture.</title>
        <authorList>
            <person name="Rivera D."/>
            <person name="Revale S."/>
            <person name="Molina R."/>
            <person name="Gualpa J."/>
            <person name="Puente M."/>
            <person name="Maroniche G."/>
            <person name="Paris G."/>
            <person name="Baker D."/>
            <person name="Clavijo B."/>
            <person name="McLay K."/>
            <person name="Spaepen S."/>
            <person name="Perticari A."/>
            <person name="Vazquez M."/>
            <person name="Wisniewski-Dye F."/>
            <person name="Watkins C."/>
            <person name="Martinez-Abarca F."/>
            <person name="Vanderleyden J."/>
            <person name="Cassan F."/>
        </authorList>
    </citation>
    <scope>NUCLEOTIDE SEQUENCE [LARGE SCALE GENOMIC DNA]</scope>
    <source>
        <strain evidence="3 4">Az39</strain>
    </source>
</reference>
<dbReference type="RefSeq" id="WP_038531326.1">
    <property type="nucleotide sequence ID" value="NZ_CP007793.1"/>
</dbReference>
<dbReference type="Gene3D" id="2.40.160.10">
    <property type="entry name" value="Porin"/>
    <property type="match status" value="1"/>
</dbReference>
<evidence type="ECO:0000259" key="2">
    <source>
        <dbReference type="Pfam" id="PF13609"/>
    </source>
</evidence>
<proteinExistence type="predicted"/>
<dbReference type="Pfam" id="PF13609">
    <property type="entry name" value="Porin_4"/>
    <property type="match status" value="1"/>
</dbReference>
<dbReference type="EMBL" id="CP007793">
    <property type="protein sequence ID" value="AIB12636.1"/>
    <property type="molecule type" value="Genomic_DNA"/>
</dbReference>
<evidence type="ECO:0000313" key="4">
    <source>
        <dbReference type="Proteomes" id="UP000027186"/>
    </source>
</evidence>
<protein>
    <submittedName>
        <fullName evidence="3">Major outer membrane protein OmaA</fullName>
    </submittedName>
</protein>
<evidence type="ECO:0000313" key="3">
    <source>
        <dbReference type="EMBL" id="AIB12636.1"/>
    </source>
</evidence>
<feature type="domain" description="Porin" evidence="2">
    <location>
        <begin position="10"/>
        <end position="378"/>
    </location>
</feature>
<dbReference type="InterPro" id="IPR023614">
    <property type="entry name" value="Porin_dom_sf"/>
</dbReference>
<accession>A0A060DEP1</accession>
<keyword evidence="1" id="KW-0732">Signal</keyword>
<feature type="signal peptide" evidence="1">
    <location>
        <begin position="1"/>
        <end position="23"/>
    </location>
</feature>